<reference evidence="1 2" key="1">
    <citation type="submission" date="2020-10" db="EMBL/GenBank/DDBJ databases">
        <title>Sequencing the genomes of 1000 actinobacteria strains.</title>
        <authorList>
            <person name="Klenk H.-P."/>
        </authorList>
    </citation>
    <scope>NUCLEOTIDE SEQUENCE [LARGE SCALE GENOMIC DNA]</scope>
    <source>
        <strain evidence="1 2">DSM 43173</strain>
    </source>
</reference>
<name>A0ABR9M0N6_9ACTN</name>
<dbReference type="RefSeq" id="WP_192787024.1">
    <property type="nucleotide sequence ID" value="NZ_JADBEK010000001.1"/>
</dbReference>
<accession>A0ABR9M0N6</accession>
<proteinExistence type="predicted"/>
<dbReference type="Proteomes" id="UP000633509">
    <property type="component" value="Unassembled WGS sequence"/>
</dbReference>
<dbReference type="EMBL" id="JADBEK010000001">
    <property type="protein sequence ID" value="MBE1586464.1"/>
    <property type="molecule type" value="Genomic_DNA"/>
</dbReference>
<protein>
    <submittedName>
        <fullName evidence="1">Uncharacterized protein</fullName>
    </submittedName>
</protein>
<evidence type="ECO:0000313" key="2">
    <source>
        <dbReference type="Proteomes" id="UP000633509"/>
    </source>
</evidence>
<organism evidence="1 2">
    <name type="scientific">Nonomuraea angiospora</name>
    <dbReference type="NCBI Taxonomy" id="46172"/>
    <lineage>
        <taxon>Bacteria</taxon>
        <taxon>Bacillati</taxon>
        <taxon>Actinomycetota</taxon>
        <taxon>Actinomycetes</taxon>
        <taxon>Streptosporangiales</taxon>
        <taxon>Streptosporangiaceae</taxon>
        <taxon>Nonomuraea</taxon>
    </lineage>
</organism>
<gene>
    <name evidence="1" type="ORF">H4W80_004722</name>
</gene>
<comment type="caution">
    <text evidence="1">The sequence shown here is derived from an EMBL/GenBank/DDBJ whole genome shotgun (WGS) entry which is preliminary data.</text>
</comment>
<sequence length="113" mass="12789">MISRPTDPGRPPGKFELPAQVSGGSVTLDIGNQFLVQVSADNRSWRTVLRESADVRDLSNRSARTLDLNELRGQARTFYLRVGDSRPENGWGSWLARVRLDLRRQELRKITSP</sequence>
<keyword evidence="2" id="KW-1185">Reference proteome</keyword>
<evidence type="ECO:0000313" key="1">
    <source>
        <dbReference type="EMBL" id="MBE1586464.1"/>
    </source>
</evidence>